<keyword evidence="1" id="KW-0560">Oxidoreductase</keyword>
<dbReference type="EC" id="1.-.-.-" evidence="1"/>
<dbReference type="InterPro" id="IPR027056">
    <property type="entry name" value="Gluconate_2DH_su3"/>
</dbReference>
<dbReference type="AlphaFoldDB" id="A0AAU7DFH3"/>
<dbReference type="RefSeq" id="WP_348261653.1">
    <property type="nucleotide sequence ID" value="NZ_CP121196.1"/>
</dbReference>
<organism evidence="1">
    <name type="scientific">Telmatobacter sp. DSM 110680</name>
    <dbReference type="NCBI Taxonomy" id="3036704"/>
    <lineage>
        <taxon>Bacteria</taxon>
        <taxon>Pseudomonadati</taxon>
        <taxon>Acidobacteriota</taxon>
        <taxon>Terriglobia</taxon>
        <taxon>Terriglobales</taxon>
        <taxon>Acidobacteriaceae</taxon>
        <taxon>Telmatobacter</taxon>
    </lineage>
</organism>
<gene>
    <name evidence="1" type="ORF">P8935_17855</name>
</gene>
<evidence type="ECO:0000313" key="1">
    <source>
        <dbReference type="EMBL" id="XBH16424.1"/>
    </source>
</evidence>
<name>A0AAU7DFH3_9BACT</name>
<protein>
    <submittedName>
        <fullName evidence="1">Gluconate 2-dehydrogenase subunit 3 family protein</fullName>
        <ecNumber evidence="1">1.-.-.-</ecNumber>
    </submittedName>
</protein>
<sequence length="205" mass="22860">MRWFGQRCCSHRGFEVGPLRRPASKHVLTRRQFAMAGVLTGVAAVSGCHTAAGNSWNVLSDEHARTLAALCDQIIPADDFPSASQAGVVNYIDRQLARHYRRHHDIYRDGLDQAASMSRSRFGVALTDATLQQQLEIAVALEKQNRTFFELFRQHTMEGYYGSPRHGGNRDAVSWHMLGLDEPPLRGRAQYDLRGAAPRSNGGRS</sequence>
<dbReference type="Pfam" id="PF13618">
    <property type="entry name" value="Gluconate_2-dh3"/>
    <property type="match status" value="1"/>
</dbReference>
<dbReference type="EMBL" id="CP121196">
    <property type="protein sequence ID" value="XBH16424.1"/>
    <property type="molecule type" value="Genomic_DNA"/>
</dbReference>
<accession>A0AAU7DFH3</accession>
<dbReference type="GO" id="GO:0016491">
    <property type="term" value="F:oxidoreductase activity"/>
    <property type="evidence" value="ECO:0007669"/>
    <property type="project" value="UniProtKB-KW"/>
</dbReference>
<proteinExistence type="predicted"/>
<reference evidence="1" key="1">
    <citation type="submission" date="2023-03" db="EMBL/GenBank/DDBJ databases">
        <title>Edaphobacter sp.</title>
        <authorList>
            <person name="Huber K.J."/>
            <person name="Papendorf J."/>
            <person name="Pilke C."/>
            <person name="Bunk B."/>
            <person name="Sproeer C."/>
            <person name="Pester M."/>
        </authorList>
    </citation>
    <scope>NUCLEOTIDE SEQUENCE</scope>
    <source>
        <strain evidence="1">DSM 110680</strain>
    </source>
</reference>